<feature type="compositionally biased region" description="Polar residues" evidence="1">
    <location>
        <begin position="65"/>
        <end position="79"/>
    </location>
</feature>
<name>V5AJP9_TRYCR</name>
<dbReference type="AlphaFoldDB" id="V5AJP9"/>
<evidence type="ECO:0000313" key="3">
    <source>
        <dbReference type="Proteomes" id="UP000017861"/>
    </source>
</evidence>
<sequence length="85" mass="8775">MDDKSGNAFPKTSCQEAAGPQEGRKAAAAATAGEAIKRLASTFTSTRTPHPSGPGAQIVPLGNTRIKSAKQSRVESTGTPRPKQI</sequence>
<reference evidence="2 3" key="1">
    <citation type="journal article" date="2014" name="Genome Announc.">
        <title>Trypanosoma cruzi Clone Dm28c Draft Genome Sequence.</title>
        <authorList>
            <person name="Grisard E.C."/>
            <person name="Teixeira S.M."/>
            <person name="de Almeida L.G."/>
            <person name="Stoco P.H."/>
            <person name="Gerber A.L."/>
            <person name="Talavera-Lopez C."/>
            <person name="Lima O.C."/>
            <person name="Andersson B."/>
            <person name="de Vasconcelos A.T."/>
        </authorList>
    </citation>
    <scope>NUCLEOTIDE SEQUENCE [LARGE SCALE GENOMIC DNA]</scope>
    <source>
        <strain evidence="2 3">Dm28c</strain>
    </source>
</reference>
<proteinExistence type="predicted"/>
<dbReference type="Proteomes" id="UP000017861">
    <property type="component" value="Unassembled WGS sequence"/>
</dbReference>
<dbReference type="VEuPathDB" id="TriTrypDB:TCDM_13047"/>
<feature type="region of interest" description="Disordered" evidence="1">
    <location>
        <begin position="1"/>
        <end position="85"/>
    </location>
</feature>
<evidence type="ECO:0000313" key="2">
    <source>
        <dbReference type="EMBL" id="ESS55479.1"/>
    </source>
</evidence>
<evidence type="ECO:0000256" key="1">
    <source>
        <dbReference type="SAM" id="MobiDB-lite"/>
    </source>
</evidence>
<protein>
    <submittedName>
        <fullName evidence="2">Uncharacterized protein</fullName>
    </submittedName>
</protein>
<accession>V5AJP9</accession>
<organism evidence="2 3">
    <name type="scientific">Trypanosoma cruzi Dm28c</name>
    <dbReference type="NCBI Taxonomy" id="1416333"/>
    <lineage>
        <taxon>Eukaryota</taxon>
        <taxon>Discoba</taxon>
        <taxon>Euglenozoa</taxon>
        <taxon>Kinetoplastea</taxon>
        <taxon>Metakinetoplastina</taxon>
        <taxon>Trypanosomatida</taxon>
        <taxon>Trypanosomatidae</taxon>
        <taxon>Trypanosoma</taxon>
        <taxon>Schizotrypanum</taxon>
    </lineage>
</organism>
<comment type="caution">
    <text evidence="2">The sequence shown here is derived from an EMBL/GenBank/DDBJ whole genome shotgun (WGS) entry which is preliminary data.</text>
</comment>
<dbReference type="EMBL" id="AYLP01000814">
    <property type="protein sequence ID" value="ESS55479.1"/>
    <property type="molecule type" value="Genomic_DNA"/>
</dbReference>
<gene>
    <name evidence="2" type="ORF">TCDM_13047</name>
</gene>